<evidence type="ECO:0000313" key="3">
    <source>
        <dbReference type="EMBL" id="MYM57637.1"/>
    </source>
</evidence>
<evidence type="ECO:0000256" key="1">
    <source>
        <dbReference type="SAM" id="Phobius"/>
    </source>
</evidence>
<sequence length="140" mass="15251">MKNSLPKLKRQRGITITEFTLVAVVFMFMLFSIIEGARYVYTNGAISHLAREGARYASVRGEQAGKDVLRSSDAPATQTTISSYISGQSPISDITTTVSWSPNNTPGSEVSVTITHTFSSIVTLFNDVELTSTATNTIYF</sequence>
<dbReference type="Proteomes" id="UP000478571">
    <property type="component" value="Unassembled WGS sequence"/>
</dbReference>
<keyword evidence="4" id="KW-1185">Reference proteome</keyword>
<evidence type="ECO:0000313" key="4">
    <source>
        <dbReference type="Proteomes" id="UP000478571"/>
    </source>
</evidence>
<keyword evidence="1" id="KW-0812">Transmembrane</keyword>
<keyword evidence="1" id="KW-0472">Membrane</keyword>
<keyword evidence="1" id="KW-1133">Transmembrane helix</keyword>
<accession>A0A6L8LNN5</accession>
<feature type="transmembrane region" description="Helical" evidence="1">
    <location>
        <begin position="21"/>
        <end position="41"/>
    </location>
</feature>
<dbReference type="Pfam" id="PF07811">
    <property type="entry name" value="TadE"/>
    <property type="match status" value="1"/>
</dbReference>
<dbReference type="AlphaFoldDB" id="A0A6L8LNN5"/>
<feature type="domain" description="TadE-like" evidence="2">
    <location>
        <begin position="13"/>
        <end position="55"/>
    </location>
</feature>
<proteinExistence type="predicted"/>
<comment type="caution">
    <text evidence="3">The sequence shown here is derived from an EMBL/GenBank/DDBJ whole genome shotgun (WGS) entry which is preliminary data.</text>
</comment>
<evidence type="ECO:0000259" key="2">
    <source>
        <dbReference type="Pfam" id="PF07811"/>
    </source>
</evidence>
<dbReference type="RefSeq" id="WP_160925894.1">
    <property type="nucleotide sequence ID" value="NZ_WWEU01000001.1"/>
</dbReference>
<name>A0A6L8LNN5_9VIBR</name>
<dbReference type="EMBL" id="WWEU01000001">
    <property type="protein sequence ID" value="MYM57637.1"/>
    <property type="molecule type" value="Genomic_DNA"/>
</dbReference>
<protein>
    <recommendedName>
        <fullName evidence="2">TadE-like domain-containing protein</fullName>
    </recommendedName>
</protein>
<gene>
    <name evidence="3" type="ORF">GTG28_00115</name>
</gene>
<dbReference type="InterPro" id="IPR012495">
    <property type="entry name" value="TadE-like_dom"/>
</dbReference>
<reference evidence="3 4" key="1">
    <citation type="submission" date="2020-01" db="EMBL/GenBank/DDBJ databases">
        <title>Draft Genome Sequence of Vibrio sp. strain OCN044, Isolated from a Healthy Coral at Palmyra Atoll.</title>
        <authorList>
            <person name="Videau P."/>
            <person name="Loughran R."/>
            <person name="Esquivel A."/>
            <person name="Deadmond M."/>
            <person name="Paddock B.E."/>
            <person name="Saw J.H."/>
            <person name="Ushijima B."/>
        </authorList>
    </citation>
    <scope>NUCLEOTIDE SEQUENCE [LARGE SCALE GENOMIC DNA]</scope>
    <source>
        <strain evidence="3 4">OCN044</strain>
    </source>
</reference>
<organism evidence="3 4">
    <name type="scientific">Vibrio tetraodonis subsp. pristinus</name>
    <dbReference type="NCBI Taxonomy" id="2695891"/>
    <lineage>
        <taxon>Bacteria</taxon>
        <taxon>Pseudomonadati</taxon>
        <taxon>Pseudomonadota</taxon>
        <taxon>Gammaproteobacteria</taxon>
        <taxon>Vibrionales</taxon>
        <taxon>Vibrionaceae</taxon>
        <taxon>Vibrio</taxon>
    </lineage>
</organism>